<gene>
    <name evidence="1" type="ORF">LOD99_11429</name>
</gene>
<comment type="caution">
    <text evidence="1">The sequence shown here is derived from an EMBL/GenBank/DDBJ whole genome shotgun (WGS) entry which is preliminary data.</text>
</comment>
<accession>A0AAV7K4S9</accession>
<proteinExistence type="predicted"/>
<evidence type="ECO:0000313" key="1">
    <source>
        <dbReference type="EMBL" id="KAI6655286.1"/>
    </source>
</evidence>
<dbReference type="Proteomes" id="UP001165289">
    <property type="component" value="Unassembled WGS sequence"/>
</dbReference>
<sequence>MHGTHSKAFFYGNMYTTCTPSLSDVQDLTMPLFPKPPKEKNRKYLKVLARRGYIIRFRILPTMRSKPLLLLSVDHSGCPTGEKSWCRWRNPFGSSALNALTTFRPIDIEKVKELFNTYETEEFCGHLALGLTQHANESLHNTILSLSP</sequence>
<evidence type="ECO:0000313" key="2">
    <source>
        <dbReference type="Proteomes" id="UP001165289"/>
    </source>
</evidence>
<keyword evidence="2" id="KW-1185">Reference proteome</keyword>
<reference evidence="1 2" key="1">
    <citation type="journal article" date="2023" name="BMC Biol.">
        <title>The compact genome of the sponge Oopsacas minuta (Hexactinellida) is lacking key metazoan core genes.</title>
        <authorList>
            <person name="Santini S."/>
            <person name="Schenkelaars Q."/>
            <person name="Jourda C."/>
            <person name="Duchesne M."/>
            <person name="Belahbib H."/>
            <person name="Rocher C."/>
            <person name="Selva M."/>
            <person name="Riesgo A."/>
            <person name="Vervoort M."/>
            <person name="Leys S.P."/>
            <person name="Kodjabachian L."/>
            <person name="Le Bivic A."/>
            <person name="Borchiellini C."/>
            <person name="Claverie J.M."/>
            <person name="Renard E."/>
        </authorList>
    </citation>
    <scope>NUCLEOTIDE SEQUENCE [LARGE SCALE GENOMIC DNA]</scope>
    <source>
        <strain evidence="1">SPO-2</strain>
    </source>
</reference>
<protein>
    <submittedName>
        <fullName evidence="1">Uncharacterized protein</fullName>
    </submittedName>
</protein>
<name>A0AAV7K4S9_9METZ</name>
<dbReference type="AlphaFoldDB" id="A0AAV7K4S9"/>
<organism evidence="1 2">
    <name type="scientific">Oopsacas minuta</name>
    <dbReference type="NCBI Taxonomy" id="111878"/>
    <lineage>
        <taxon>Eukaryota</taxon>
        <taxon>Metazoa</taxon>
        <taxon>Porifera</taxon>
        <taxon>Hexactinellida</taxon>
        <taxon>Hexasterophora</taxon>
        <taxon>Lyssacinosida</taxon>
        <taxon>Leucopsacidae</taxon>
        <taxon>Oopsacas</taxon>
    </lineage>
</organism>
<dbReference type="EMBL" id="JAKMXF010000204">
    <property type="protein sequence ID" value="KAI6655286.1"/>
    <property type="molecule type" value="Genomic_DNA"/>
</dbReference>